<reference evidence="2 3" key="1">
    <citation type="submission" date="2024-09" db="EMBL/GenBank/DDBJ databases">
        <title>Chromosome-scale assembly of Riccia fluitans.</title>
        <authorList>
            <person name="Paukszto L."/>
            <person name="Sawicki J."/>
            <person name="Karawczyk K."/>
            <person name="Piernik-Szablinska J."/>
            <person name="Szczecinska M."/>
            <person name="Mazdziarz M."/>
        </authorList>
    </citation>
    <scope>NUCLEOTIDE SEQUENCE [LARGE SCALE GENOMIC DNA]</scope>
    <source>
        <strain evidence="2">Rf_01</strain>
        <tissue evidence="2">Aerial parts of the thallus</tissue>
    </source>
</reference>
<accession>A0ABD1XU91</accession>
<evidence type="ECO:0000313" key="3">
    <source>
        <dbReference type="Proteomes" id="UP001605036"/>
    </source>
</evidence>
<name>A0ABD1XU91_9MARC</name>
<dbReference type="PROSITE" id="PS50835">
    <property type="entry name" value="IG_LIKE"/>
    <property type="match status" value="1"/>
</dbReference>
<feature type="domain" description="Ig-like" evidence="1">
    <location>
        <begin position="1"/>
        <end position="90"/>
    </location>
</feature>
<sequence>MPLIISLECARTEIEGAFNNKSSADWWQRGIKALEEVNSLMKTAETTLNIARGGIGNEERNQTLCALSSNRQLPEDFQVNAMVAEVATISLTEVTSSPLTIKHLTQMQHALSTSCSHLEESQNGAAAAENATQHLAEEINTTSSADQQTNMKSQISITASFMRITTNDERQVFHNRDRIQARHPLEGRLQVSTP</sequence>
<gene>
    <name evidence="2" type="ORF">R1flu_024154</name>
</gene>
<dbReference type="Proteomes" id="UP001605036">
    <property type="component" value="Unassembled WGS sequence"/>
</dbReference>
<protein>
    <recommendedName>
        <fullName evidence="1">Ig-like domain-containing protein</fullName>
    </recommendedName>
</protein>
<comment type="caution">
    <text evidence="2">The sequence shown here is derived from an EMBL/GenBank/DDBJ whole genome shotgun (WGS) entry which is preliminary data.</text>
</comment>
<dbReference type="InterPro" id="IPR007110">
    <property type="entry name" value="Ig-like_dom"/>
</dbReference>
<dbReference type="EMBL" id="JBHFFA010000007">
    <property type="protein sequence ID" value="KAL2612462.1"/>
    <property type="molecule type" value="Genomic_DNA"/>
</dbReference>
<evidence type="ECO:0000259" key="1">
    <source>
        <dbReference type="PROSITE" id="PS50835"/>
    </source>
</evidence>
<organism evidence="2 3">
    <name type="scientific">Riccia fluitans</name>
    <dbReference type="NCBI Taxonomy" id="41844"/>
    <lineage>
        <taxon>Eukaryota</taxon>
        <taxon>Viridiplantae</taxon>
        <taxon>Streptophyta</taxon>
        <taxon>Embryophyta</taxon>
        <taxon>Marchantiophyta</taxon>
        <taxon>Marchantiopsida</taxon>
        <taxon>Marchantiidae</taxon>
        <taxon>Marchantiales</taxon>
        <taxon>Ricciaceae</taxon>
        <taxon>Riccia</taxon>
    </lineage>
</organism>
<evidence type="ECO:0000313" key="2">
    <source>
        <dbReference type="EMBL" id="KAL2612462.1"/>
    </source>
</evidence>
<proteinExistence type="predicted"/>
<dbReference type="AlphaFoldDB" id="A0ABD1XU91"/>
<keyword evidence="3" id="KW-1185">Reference proteome</keyword>